<sequence length="140" mass="15826">MDLMVIHLFLLWKLGERRLCPEDKSVFMSKNRKSMPSTWCAAWISNQNQSVDVGQQFQALHLLPRSRTDKLADSISSAFAPRRQECRPGPMLRPVLSKPFLPGLLGTRPQAFLVAQRGTHRPWKAASSFDSLPLGETMAH</sequence>
<feature type="signal peptide" evidence="1">
    <location>
        <begin position="1"/>
        <end position="17"/>
    </location>
</feature>
<dbReference type="AlphaFoldDB" id="A0A7J8DXR2"/>
<keyword evidence="1" id="KW-0732">Signal</keyword>
<evidence type="ECO:0000313" key="3">
    <source>
        <dbReference type="Proteomes" id="UP000593571"/>
    </source>
</evidence>
<gene>
    <name evidence="2" type="ORF">HJG63_008355</name>
</gene>
<protein>
    <submittedName>
        <fullName evidence="2">Uncharacterized protein</fullName>
    </submittedName>
</protein>
<evidence type="ECO:0000313" key="2">
    <source>
        <dbReference type="EMBL" id="KAF6427871.1"/>
    </source>
</evidence>
<name>A0A7J8DXR2_ROUAE</name>
<comment type="caution">
    <text evidence="2">The sequence shown here is derived from an EMBL/GenBank/DDBJ whole genome shotgun (WGS) entry which is preliminary data.</text>
</comment>
<reference evidence="2 3" key="1">
    <citation type="journal article" date="2020" name="Nature">
        <title>Six reference-quality genomes reveal evolution of bat adaptations.</title>
        <authorList>
            <person name="Jebb D."/>
            <person name="Huang Z."/>
            <person name="Pippel M."/>
            <person name="Hughes G.M."/>
            <person name="Lavrichenko K."/>
            <person name="Devanna P."/>
            <person name="Winkler S."/>
            <person name="Jermiin L.S."/>
            <person name="Skirmuntt E.C."/>
            <person name="Katzourakis A."/>
            <person name="Burkitt-Gray L."/>
            <person name="Ray D.A."/>
            <person name="Sullivan K.A.M."/>
            <person name="Roscito J.G."/>
            <person name="Kirilenko B.M."/>
            <person name="Davalos L.M."/>
            <person name="Corthals A.P."/>
            <person name="Power M.L."/>
            <person name="Jones G."/>
            <person name="Ransome R.D."/>
            <person name="Dechmann D.K.N."/>
            <person name="Locatelli A.G."/>
            <person name="Puechmaille S.J."/>
            <person name="Fedrigo O."/>
            <person name="Jarvis E.D."/>
            <person name="Hiller M."/>
            <person name="Vernes S.C."/>
            <person name="Myers E.W."/>
            <person name="Teeling E.C."/>
        </authorList>
    </citation>
    <scope>NUCLEOTIDE SEQUENCE [LARGE SCALE GENOMIC DNA]</scope>
    <source>
        <strain evidence="2">MRouAeg1</strain>
        <tissue evidence="2">Muscle</tissue>
    </source>
</reference>
<dbReference type="EMBL" id="JACASE010000011">
    <property type="protein sequence ID" value="KAF6427871.1"/>
    <property type="molecule type" value="Genomic_DNA"/>
</dbReference>
<feature type="chain" id="PRO_5029766477" evidence="1">
    <location>
        <begin position="18"/>
        <end position="140"/>
    </location>
</feature>
<organism evidence="2 3">
    <name type="scientific">Rousettus aegyptiacus</name>
    <name type="common">Egyptian fruit bat</name>
    <name type="synonym">Pteropus aegyptiacus</name>
    <dbReference type="NCBI Taxonomy" id="9407"/>
    <lineage>
        <taxon>Eukaryota</taxon>
        <taxon>Metazoa</taxon>
        <taxon>Chordata</taxon>
        <taxon>Craniata</taxon>
        <taxon>Vertebrata</taxon>
        <taxon>Euteleostomi</taxon>
        <taxon>Mammalia</taxon>
        <taxon>Eutheria</taxon>
        <taxon>Laurasiatheria</taxon>
        <taxon>Chiroptera</taxon>
        <taxon>Yinpterochiroptera</taxon>
        <taxon>Pteropodoidea</taxon>
        <taxon>Pteropodidae</taxon>
        <taxon>Rousettinae</taxon>
        <taxon>Rousettus</taxon>
    </lineage>
</organism>
<dbReference type="Proteomes" id="UP000593571">
    <property type="component" value="Unassembled WGS sequence"/>
</dbReference>
<evidence type="ECO:0000256" key="1">
    <source>
        <dbReference type="SAM" id="SignalP"/>
    </source>
</evidence>
<accession>A0A7J8DXR2</accession>
<keyword evidence="3" id="KW-1185">Reference proteome</keyword>
<proteinExistence type="predicted"/>